<gene>
    <name evidence="1" type="ORF">B0T14DRAFT_508302</name>
</gene>
<sequence>MVFSNLPEIYHTLAILHRIISIAWWQENNAHQHFLEFKNDIEILARNLRALVDVICEVQNTLPPGASAQPPEVFLGLDQVLGSFQDIVEQCWAFLQERASYGAQNGPLVNLEWHFRGVGDELNRHRDRVVYLNIKLSIALGSLNLSNFVRLQHTLHGIADWIDHRLHQLEDNLILQVQTGQSLIREEHSPLSWLNGGRAPATSQIIIPQEINQVLTVIARLQYGSISNVPVVGGVDEIIFYMDQATQWHRRRQSSPASDVCKMANTLRAFWLVKAIQAGDEYKRATHNTSFNEFQRQLDDYGMTLSRFLLQLEEKVIQVHEQIVCRMSDLPSVDQLRDRIAMDRDIWATHNQRAQAMETHEKVTRVLRCRLRSQGEGPDHFLEINKDSGGSLAMATPIMNGDGVAEKVKEGIDLEYIHVGVFPQSPDFRAPVYPIVVKQNRNSETIRGNSIQFDRCKDIFSFQQFVTGYKVVDDLPGAQITCQFSKGEPNWMIWAGQQWTEPGRVQLWTSNHQSQPTAGPNLLSTDSTNDRKGALFTPGTSIPTIASRPPMISKLAFEKDSGLSILPAQTGASRETEPSSVSGASMQFVPVDRDGNLGAVLQIPDSPSLAIFLSTMLLVVKVTDDVSIKPGRCDCLAEESTGDQRCRRVVLKSSRRRIRASRTAPTRSVSGYNICSAGRFQRDGMTKVERLNRVMIDFQSVNDRLRFVRHYNEIQQINHLNQQGRI</sequence>
<protein>
    <submittedName>
        <fullName evidence="1">Uncharacterized protein</fullName>
    </submittedName>
</protein>
<proteinExistence type="predicted"/>
<keyword evidence="2" id="KW-1185">Reference proteome</keyword>
<accession>A0AA40CCS5</accession>
<comment type="caution">
    <text evidence="1">The sequence shown here is derived from an EMBL/GenBank/DDBJ whole genome shotgun (WGS) entry which is preliminary data.</text>
</comment>
<evidence type="ECO:0000313" key="2">
    <source>
        <dbReference type="Proteomes" id="UP001175000"/>
    </source>
</evidence>
<dbReference type="AlphaFoldDB" id="A0AA40CCS5"/>
<dbReference type="Proteomes" id="UP001175000">
    <property type="component" value="Unassembled WGS sequence"/>
</dbReference>
<dbReference type="EMBL" id="JAULSU010000001">
    <property type="protein sequence ID" value="KAK0634056.1"/>
    <property type="molecule type" value="Genomic_DNA"/>
</dbReference>
<evidence type="ECO:0000313" key="1">
    <source>
        <dbReference type="EMBL" id="KAK0634056.1"/>
    </source>
</evidence>
<reference evidence="1" key="1">
    <citation type="submission" date="2023-06" db="EMBL/GenBank/DDBJ databases">
        <title>Genome-scale phylogeny and comparative genomics of the fungal order Sordariales.</title>
        <authorList>
            <consortium name="Lawrence Berkeley National Laboratory"/>
            <person name="Hensen N."/>
            <person name="Bonometti L."/>
            <person name="Westerberg I."/>
            <person name="Brannstrom I.O."/>
            <person name="Guillou S."/>
            <person name="Cros-Aarteil S."/>
            <person name="Calhoun S."/>
            <person name="Haridas S."/>
            <person name="Kuo A."/>
            <person name="Mondo S."/>
            <person name="Pangilinan J."/>
            <person name="Riley R."/>
            <person name="Labutti K."/>
            <person name="Andreopoulos B."/>
            <person name="Lipzen A."/>
            <person name="Chen C."/>
            <person name="Yanf M."/>
            <person name="Daum C."/>
            <person name="Ng V."/>
            <person name="Clum A."/>
            <person name="Steindorff A."/>
            <person name="Ohm R."/>
            <person name="Martin F."/>
            <person name="Silar P."/>
            <person name="Natvig D."/>
            <person name="Lalanne C."/>
            <person name="Gautier V."/>
            <person name="Ament-Velasquez S.L."/>
            <person name="Kruys A."/>
            <person name="Hutchinson M.I."/>
            <person name="Powell A.J."/>
            <person name="Barry K."/>
            <person name="Miller A.N."/>
            <person name="Grigoriev I.V."/>
            <person name="Debuchy R."/>
            <person name="Gladieux P."/>
            <person name="Thoren M.H."/>
            <person name="Johannesson H."/>
        </authorList>
    </citation>
    <scope>NUCLEOTIDE SEQUENCE</scope>
    <source>
        <strain evidence="1">CBS 606.72</strain>
    </source>
</reference>
<name>A0AA40CCS5_9PEZI</name>
<organism evidence="1 2">
    <name type="scientific">Immersiella caudata</name>
    <dbReference type="NCBI Taxonomy" id="314043"/>
    <lineage>
        <taxon>Eukaryota</taxon>
        <taxon>Fungi</taxon>
        <taxon>Dikarya</taxon>
        <taxon>Ascomycota</taxon>
        <taxon>Pezizomycotina</taxon>
        <taxon>Sordariomycetes</taxon>
        <taxon>Sordariomycetidae</taxon>
        <taxon>Sordariales</taxon>
        <taxon>Lasiosphaeriaceae</taxon>
        <taxon>Immersiella</taxon>
    </lineage>
</organism>